<proteinExistence type="predicted"/>
<feature type="region of interest" description="Disordered" evidence="1">
    <location>
        <begin position="1"/>
        <end position="47"/>
    </location>
</feature>
<reference evidence="2" key="1">
    <citation type="submission" date="2019-10" db="EMBL/GenBank/DDBJ databases">
        <authorList>
            <person name="Soares A.E.R."/>
            <person name="Aleixo A."/>
            <person name="Schneider P."/>
            <person name="Miyaki C.Y."/>
            <person name="Schneider M.P."/>
            <person name="Mello C."/>
            <person name="Vasconcelos A.T.R."/>
        </authorList>
    </citation>
    <scope>NUCLEOTIDE SEQUENCE</scope>
    <source>
        <tissue evidence="2">Muscle</tissue>
    </source>
</reference>
<evidence type="ECO:0000313" key="2">
    <source>
        <dbReference type="EMBL" id="KAJ7406174.1"/>
    </source>
</evidence>
<gene>
    <name evidence="2" type="ORF">WISP_135272</name>
</gene>
<dbReference type="EMBL" id="WHWB01034675">
    <property type="protein sequence ID" value="KAJ7406174.1"/>
    <property type="molecule type" value="Genomic_DNA"/>
</dbReference>
<keyword evidence="3" id="KW-1185">Reference proteome</keyword>
<protein>
    <submittedName>
        <fullName evidence="2">Uncharacterized protein</fullName>
    </submittedName>
</protein>
<organism evidence="2 3">
    <name type="scientific">Willisornis vidua</name>
    <name type="common">Xingu scale-backed antbird</name>
    <dbReference type="NCBI Taxonomy" id="1566151"/>
    <lineage>
        <taxon>Eukaryota</taxon>
        <taxon>Metazoa</taxon>
        <taxon>Chordata</taxon>
        <taxon>Craniata</taxon>
        <taxon>Vertebrata</taxon>
        <taxon>Euteleostomi</taxon>
        <taxon>Archelosauria</taxon>
        <taxon>Archosauria</taxon>
        <taxon>Dinosauria</taxon>
        <taxon>Saurischia</taxon>
        <taxon>Theropoda</taxon>
        <taxon>Coelurosauria</taxon>
        <taxon>Aves</taxon>
        <taxon>Neognathae</taxon>
        <taxon>Neoaves</taxon>
        <taxon>Telluraves</taxon>
        <taxon>Australaves</taxon>
        <taxon>Passeriformes</taxon>
        <taxon>Thamnophilidae</taxon>
        <taxon>Willisornis</taxon>
    </lineage>
</organism>
<dbReference type="Proteomes" id="UP001145742">
    <property type="component" value="Unassembled WGS sequence"/>
</dbReference>
<sequence>MLGAGRTGHEGAGNGDDDDDDDEDPNHEKGPCESYSPPRSRQGAMAQADARSLKAALLWMIWGDDPDLLALDQ</sequence>
<evidence type="ECO:0000256" key="1">
    <source>
        <dbReference type="SAM" id="MobiDB-lite"/>
    </source>
</evidence>
<comment type="caution">
    <text evidence="2">The sequence shown here is derived from an EMBL/GenBank/DDBJ whole genome shotgun (WGS) entry which is preliminary data.</text>
</comment>
<accession>A0ABQ9CTD7</accession>
<feature type="compositionally biased region" description="Acidic residues" evidence="1">
    <location>
        <begin position="15"/>
        <end position="25"/>
    </location>
</feature>
<evidence type="ECO:0000313" key="3">
    <source>
        <dbReference type="Proteomes" id="UP001145742"/>
    </source>
</evidence>
<name>A0ABQ9CTD7_9PASS</name>